<keyword evidence="14" id="KW-0732">Signal</keyword>
<dbReference type="Gene3D" id="2.40.170.20">
    <property type="entry name" value="TonB-dependent receptor, beta-barrel domain"/>
    <property type="match status" value="1"/>
</dbReference>
<evidence type="ECO:0000256" key="8">
    <source>
        <dbReference type="ARBA" id="ARBA00023077"/>
    </source>
</evidence>
<organism evidence="17 18">
    <name type="scientific">Pseudoluteimonas lycopersici</name>
    <dbReference type="NCBI Taxonomy" id="1324796"/>
    <lineage>
        <taxon>Bacteria</taxon>
        <taxon>Pseudomonadati</taxon>
        <taxon>Pseudomonadota</taxon>
        <taxon>Gammaproteobacteria</taxon>
        <taxon>Lysobacterales</taxon>
        <taxon>Lysobacteraceae</taxon>
        <taxon>Pseudoluteimonas</taxon>
    </lineage>
</organism>
<evidence type="ECO:0000259" key="15">
    <source>
        <dbReference type="Pfam" id="PF00593"/>
    </source>
</evidence>
<dbReference type="InterPro" id="IPR012910">
    <property type="entry name" value="Plug_dom"/>
</dbReference>
<gene>
    <name evidence="17" type="ORF">FNZ56_00740</name>
</gene>
<evidence type="ECO:0000256" key="5">
    <source>
        <dbReference type="ARBA" id="ARBA00022692"/>
    </source>
</evidence>
<evidence type="ECO:0000256" key="12">
    <source>
        <dbReference type="PROSITE-ProRule" id="PRU10143"/>
    </source>
</evidence>
<keyword evidence="17" id="KW-0675">Receptor</keyword>
<keyword evidence="5 11" id="KW-0812">Transmembrane</keyword>
<dbReference type="PANTHER" id="PTHR32552:SF81">
    <property type="entry name" value="TONB-DEPENDENT OUTER MEMBRANE RECEPTOR"/>
    <property type="match status" value="1"/>
</dbReference>
<dbReference type="InterPro" id="IPR036942">
    <property type="entry name" value="Beta-barrel_TonB_sf"/>
</dbReference>
<proteinExistence type="inferred from homology"/>
<evidence type="ECO:0000313" key="17">
    <source>
        <dbReference type="EMBL" id="QDQ74704.1"/>
    </source>
</evidence>
<feature type="domain" description="TonB-dependent receptor plug" evidence="16">
    <location>
        <begin position="59"/>
        <end position="174"/>
    </location>
</feature>
<name>A0A516V8A3_9GAMM</name>
<reference evidence="17 18" key="1">
    <citation type="submission" date="2019-07" db="EMBL/GenBank/DDBJ databases">
        <title>Lysobacter weifangensis sp. nov., isolated from bensulfuron-methyl contaminated farmland soil.</title>
        <authorList>
            <person name="Zhao H."/>
        </authorList>
    </citation>
    <scope>NUCLEOTIDE SEQUENCE [LARGE SCALE GENOMIC DNA]</scope>
    <source>
        <strain evidence="17 18">CC-Bw-6</strain>
    </source>
</reference>
<keyword evidence="10 11" id="KW-0998">Cell outer membrane</keyword>
<dbReference type="EMBL" id="CP041742">
    <property type="protein sequence ID" value="QDQ74704.1"/>
    <property type="molecule type" value="Genomic_DNA"/>
</dbReference>
<sequence>MARLPLAMGIYLAFGSMAWAQDASTQAPPADAGQPAKDAQGKTLETITVTAQKRTENMQKVPISIQAIGETTLKRQDIQDFDDYAKLIPSLSYSSIGGGVFSGPGFAQVYMRGVASGGDGNHSGSQPSVGMYLDEQPITTIQGSLDINIYDVARIEALAGPQGTLYGASSEAGTVRIITNKPDPSGFAAGYSAEVSATEGGGIGHVVQGFVNAPLSPAAAIRLVGWEKYDAGYVDNIHGTRTFPSSGVTMDNAAFVDENYNWARTAGARIAARFEINDDWSITPQIMGQRQKANGSAGFEPKIGDLQLHHYFPENSDDHWTQAALTVEGKIGNFDLTYAFSHLKRDVDSQADYSDYYWYDQDPIFYGQYFYDDDGNLVPPAQHIDAKDGYTKTSHELRITSPKENRLRFVAGLFWQQQQHEIFQDYLVDGIASSIEVPGWPDTIWLTAQEREDNDKAVFGELSFDLVPGLTATVGGRWFHTENSLKGFFGYGAGFSSGTGEAACFSDVQFHGAPCTNLDKSTSESGSLGRFNLSWQIDDDKMIYATWSEGFRPGGINRRGNLPPYKSDFLTNYEFGWKTTWADNALSWNGAVFQEDWKDFQFSYLGANGLTEIRNAGQAQIRGLETDLRWAATYNLAITGGLAFYDAKLTENYCGWLREDGSSETVCPAGTLNPNGTFDDPSDDFPVDGPQAPKGSRLPVTARFKGNLTARYTTDMWGGEGFAQAALSYQGSRKVDLREDAAATFGDLAAYTLTDLSVGFRRNNWSVDLFLKNAFDKRAELARFAECKIETCGAETYTVVTQPRTFGIRFSQEF</sequence>
<keyword evidence="9 11" id="KW-0472">Membrane</keyword>
<protein>
    <submittedName>
        <fullName evidence="17">TonB-dependent receptor</fullName>
    </submittedName>
</protein>
<evidence type="ECO:0000256" key="1">
    <source>
        <dbReference type="ARBA" id="ARBA00004571"/>
    </source>
</evidence>
<dbReference type="OrthoDB" id="127311at2"/>
<accession>A0A516V8A3</accession>
<dbReference type="InterPro" id="IPR010916">
    <property type="entry name" value="TonB_box_CS"/>
</dbReference>
<evidence type="ECO:0000256" key="4">
    <source>
        <dbReference type="ARBA" id="ARBA00022496"/>
    </source>
</evidence>
<dbReference type="Pfam" id="PF00593">
    <property type="entry name" value="TonB_dep_Rec_b-barrel"/>
    <property type="match status" value="1"/>
</dbReference>
<dbReference type="InterPro" id="IPR039426">
    <property type="entry name" value="TonB-dep_rcpt-like"/>
</dbReference>
<comment type="subcellular location">
    <subcellularLocation>
        <location evidence="1 11">Cell outer membrane</location>
        <topology evidence="1 11">Multi-pass membrane protein</topology>
    </subcellularLocation>
</comment>
<evidence type="ECO:0000256" key="3">
    <source>
        <dbReference type="ARBA" id="ARBA00022452"/>
    </source>
</evidence>
<evidence type="ECO:0000259" key="16">
    <source>
        <dbReference type="Pfam" id="PF07715"/>
    </source>
</evidence>
<keyword evidence="18" id="KW-1185">Reference proteome</keyword>
<dbReference type="AlphaFoldDB" id="A0A516V8A3"/>
<dbReference type="GO" id="GO:0009279">
    <property type="term" value="C:cell outer membrane"/>
    <property type="evidence" value="ECO:0007669"/>
    <property type="project" value="UniProtKB-SubCell"/>
</dbReference>
<keyword evidence="6" id="KW-0408">Iron</keyword>
<feature type="chain" id="PRO_5021754814" evidence="14">
    <location>
        <begin position="21"/>
        <end position="814"/>
    </location>
</feature>
<evidence type="ECO:0000256" key="11">
    <source>
        <dbReference type="PROSITE-ProRule" id="PRU01360"/>
    </source>
</evidence>
<evidence type="ECO:0000256" key="2">
    <source>
        <dbReference type="ARBA" id="ARBA00022448"/>
    </source>
</evidence>
<evidence type="ECO:0000313" key="18">
    <source>
        <dbReference type="Proteomes" id="UP000315891"/>
    </source>
</evidence>
<dbReference type="InterPro" id="IPR000531">
    <property type="entry name" value="Beta-barrel_TonB"/>
</dbReference>
<feature type="signal peptide" evidence="14">
    <location>
        <begin position="1"/>
        <end position="20"/>
    </location>
</feature>
<feature type="domain" description="TonB-dependent receptor-like beta-barrel" evidence="15">
    <location>
        <begin position="316"/>
        <end position="773"/>
    </location>
</feature>
<dbReference type="PROSITE" id="PS00430">
    <property type="entry name" value="TONB_DEPENDENT_REC_1"/>
    <property type="match status" value="1"/>
</dbReference>
<keyword evidence="3 11" id="KW-1134">Transmembrane beta strand</keyword>
<evidence type="ECO:0000256" key="9">
    <source>
        <dbReference type="ARBA" id="ARBA00023136"/>
    </source>
</evidence>
<evidence type="ECO:0000256" key="6">
    <source>
        <dbReference type="ARBA" id="ARBA00023004"/>
    </source>
</evidence>
<keyword evidence="4" id="KW-0410">Iron transport</keyword>
<comment type="similarity">
    <text evidence="11 13">Belongs to the TonB-dependent receptor family.</text>
</comment>
<dbReference type="Proteomes" id="UP000315891">
    <property type="component" value="Chromosome"/>
</dbReference>
<feature type="short sequence motif" description="TonB box" evidence="12">
    <location>
        <begin position="46"/>
        <end position="52"/>
    </location>
</feature>
<dbReference type="PANTHER" id="PTHR32552">
    <property type="entry name" value="FERRICHROME IRON RECEPTOR-RELATED"/>
    <property type="match status" value="1"/>
</dbReference>
<evidence type="ECO:0000256" key="7">
    <source>
        <dbReference type="ARBA" id="ARBA00023065"/>
    </source>
</evidence>
<evidence type="ECO:0000256" key="10">
    <source>
        <dbReference type="ARBA" id="ARBA00023237"/>
    </source>
</evidence>
<dbReference type="Pfam" id="PF07715">
    <property type="entry name" value="Plug"/>
    <property type="match status" value="1"/>
</dbReference>
<dbReference type="GO" id="GO:0006826">
    <property type="term" value="P:iron ion transport"/>
    <property type="evidence" value="ECO:0007669"/>
    <property type="project" value="UniProtKB-KW"/>
</dbReference>
<dbReference type="SUPFAM" id="SSF56935">
    <property type="entry name" value="Porins"/>
    <property type="match status" value="1"/>
</dbReference>
<dbReference type="PROSITE" id="PS52016">
    <property type="entry name" value="TONB_DEPENDENT_REC_3"/>
    <property type="match status" value="1"/>
</dbReference>
<keyword evidence="7" id="KW-0406">Ion transport</keyword>
<keyword evidence="2 11" id="KW-0813">Transport</keyword>
<evidence type="ECO:0000256" key="14">
    <source>
        <dbReference type="SAM" id="SignalP"/>
    </source>
</evidence>
<evidence type="ECO:0000256" key="13">
    <source>
        <dbReference type="RuleBase" id="RU003357"/>
    </source>
</evidence>
<keyword evidence="8 12" id="KW-0798">TonB box</keyword>